<comment type="caution">
    <text evidence="2">The sequence shown here is derived from an EMBL/GenBank/DDBJ whole genome shotgun (WGS) entry which is preliminary data.</text>
</comment>
<dbReference type="STRING" id="398512.Bccel_5166"/>
<accession>A0A0L6JVY9</accession>
<keyword evidence="1" id="KW-0472">Membrane</keyword>
<dbReference type="RefSeq" id="WP_036943522.1">
    <property type="nucleotide sequence ID" value="NZ_JQKC01000022.1"/>
</dbReference>
<dbReference type="AlphaFoldDB" id="A0A0L6JVY9"/>
<reference evidence="2" key="1">
    <citation type="submission" date="2015-07" db="EMBL/GenBank/DDBJ databases">
        <title>MeaNS - Measles Nucleotide Surveillance Program.</title>
        <authorList>
            <person name="Tran T."/>
            <person name="Druce J."/>
        </authorList>
    </citation>
    <scope>NUCLEOTIDE SEQUENCE</scope>
    <source>
        <strain evidence="2">DSM 2933</strain>
    </source>
</reference>
<keyword evidence="4" id="KW-1185">Reference proteome</keyword>
<evidence type="ECO:0008006" key="5">
    <source>
        <dbReference type="Google" id="ProtNLM"/>
    </source>
</evidence>
<sequence length="319" mass="36224">MNDNFDKELSGFLKLRAAISPEKNITEAAIEDAARKQERKGAVKNMRFSVRIAVTAICSVVIAFTGMMAFSEDVRIAASNIVQTIFSLDKEGDSYKIVEKDSTEEMTILNFGGIHIEEFARDQLINKLGFEPFVPEKLGEFKKVEAEIGMSLNGKSSDLLQLSNSDLMEMLRNYPNDERLQGFNSKTRFSMVFSKSGQFSGDYVLFIHMAKPLEKPFRDDSTFEEKISQFSYKGVECRYTAQVKADHPMVFDGQFAYTDNTKQPKGIVKQKIIEFDMDGFHFLAGYVAKGGTDLDAFDYEVTKKFVEDFIDEYKSKHNN</sequence>
<dbReference type="EMBL" id="LGTC01000001">
    <property type="protein sequence ID" value="KNY29889.1"/>
    <property type="molecule type" value="Genomic_DNA"/>
</dbReference>
<protein>
    <recommendedName>
        <fullName evidence="5">DUF4367 domain-containing protein</fullName>
    </recommendedName>
</protein>
<dbReference type="EMBL" id="LGTC01000001">
    <property type="protein sequence ID" value="KNY30196.1"/>
    <property type="molecule type" value="Genomic_DNA"/>
</dbReference>
<reference evidence="4" key="2">
    <citation type="submission" date="2015-07" db="EMBL/GenBank/DDBJ databases">
        <title>Near-Complete Genome Sequence of the Cellulolytic Bacterium Bacteroides (Pseudobacteroides) cellulosolvens ATCC 35603.</title>
        <authorList>
            <person name="Dassa B."/>
            <person name="Utturkar S.M."/>
            <person name="Klingeman D.M."/>
            <person name="Hurt R.A."/>
            <person name="Keller M."/>
            <person name="Xu J."/>
            <person name="Reddy Y.H.K."/>
            <person name="Borovok I."/>
            <person name="Grinberg I.R."/>
            <person name="Lamed R."/>
            <person name="Zhivin O."/>
            <person name="Bayer E.A."/>
            <person name="Brown S.D."/>
        </authorList>
    </citation>
    <scope>NUCLEOTIDE SEQUENCE [LARGE SCALE GENOMIC DNA]</scope>
    <source>
        <strain evidence="4">DSM 2933</strain>
    </source>
</reference>
<feature type="transmembrane region" description="Helical" evidence="1">
    <location>
        <begin position="48"/>
        <end position="70"/>
    </location>
</feature>
<dbReference type="Proteomes" id="UP000036923">
    <property type="component" value="Unassembled WGS sequence"/>
</dbReference>
<gene>
    <name evidence="2" type="ORF">Bccel_5166</name>
    <name evidence="3" type="ORF">Bccel_5473</name>
</gene>
<evidence type="ECO:0000256" key="1">
    <source>
        <dbReference type="SAM" id="Phobius"/>
    </source>
</evidence>
<evidence type="ECO:0000313" key="2">
    <source>
        <dbReference type="EMBL" id="KNY29889.1"/>
    </source>
</evidence>
<evidence type="ECO:0000313" key="4">
    <source>
        <dbReference type="Proteomes" id="UP000036923"/>
    </source>
</evidence>
<proteinExistence type="predicted"/>
<keyword evidence="1" id="KW-0812">Transmembrane</keyword>
<keyword evidence="1" id="KW-1133">Transmembrane helix</keyword>
<organism evidence="2 4">
    <name type="scientific">Pseudobacteroides cellulosolvens ATCC 35603 = DSM 2933</name>
    <dbReference type="NCBI Taxonomy" id="398512"/>
    <lineage>
        <taxon>Bacteria</taxon>
        <taxon>Bacillati</taxon>
        <taxon>Bacillota</taxon>
        <taxon>Clostridia</taxon>
        <taxon>Eubacteriales</taxon>
        <taxon>Oscillospiraceae</taxon>
        <taxon>Pseudobacteroides</taxon>
    </lineage>
</organism>
<evidence type="ECO:0000313" key="3">
    <source>
        <dbReference type="EMBL" id="KNY30196.1"/>
    </source>
</evidence>
<name>A0A0L6JVY9_9FIRM</name>